<dbReference type="InterPro" id="IPR008480">
    <property type="entry name" value="DUF761_pln"/>
</dbReference>
<evidence type="ECO:0000313" key="2">
    <source>
        <dbReference type="EMBL" id="KCW87091.1"/>
    </source>
</evidence>
<evidence type="ECO:0000256" key="1">
    <source>
        <dbReference type="SAM" id="MobiDB-lite"/>
    </source>
</evidence>
<dbReference type="PANTHER" id="PTHR33450">
    <property type="entry name" value="EMB|CAB67623.1-RELATED"/>
    <property type="match status" value="1"/>
</dbReference>
<sequence length="78" mass="9244">MEQKHQEVPASSARVNRRASEKGRENDETRVTRKRLDMDANADINELADAFIRNFRNQLRIQREESLKRFQEMISRGV</sequence>
<organism evidence="2">
    <name type="scientific">Eucalyptus grandis</name>
    <name type="common">Flooded gum</name>
    <dbReference type="NCBI Taxonomy" id="71139"/>
    <lineage>
        <taxon>Eukaryota</taxon>
        <taxon>Viridiplantae</taxon>
        <taxon>Streptophyta</taxon>
        <taxon>Embryophyta</taxon>
        <taxon>Tracheophyta</taxon>
        <taxon>Spermatophyta</taxon>
        <taxon>Magnoliopsida</taxon>
        <taxon>eudicotyledons</taxon>
        <taxon>Gunneridae</taxon>
        <taxon>Pentapetalae</taxon>
        <taxon>rosids</taxon>
        <taxon>malvids</taxon>
        <taxon>Myrtales</taxon>
        <taxon>Myrtaceae</taxon>
        <taxon>Myrtoideae</taxon>
        <taxon>Eucalypteae</taxon>
        <taxon>Eucalyptus</taxon>
    </lineage>
</organism>
<protein>
    <submittedName>
        <fullName evidence="2">Uncharacterized protein</fullName>
    </submittedName>
</protein>
<feature type="compositionally biased region" description="Basic and acidic residues" evidence="1">
    <location>
        <begin position="18"/>
        <end position="34"/>
    </location>
</feature>
<proteinExistence type="predicted"/>
<dbReference type="Gramene" id="KCW87091">
    <property type="protein sequence ID" value="KCW87091"/>
    <property type="gene ID" value="EUGRSUZ_B03622"/>
</dbReference>
<name>A0A059D9K7_EUCGR</name>
<dbReference type="Pfam" id="PF05553">
    <property type="entry name" value="DUF761"/>
    <property type="match status" value="1"/>
</dbReference>
<gene>
    <name evidence="2" type="ORF">EUGRSUZ_B03622</name>
</gene>
<dbReference type="PANTHER" id="PTHR33450:SF12">
    <property type="entry name" value="COTTON FIBER PROTEIN"/>
    <property type="match status" value="1"/>
</dbReference>
<dbReference type="InParanoid" id="A0A059D9K7"/>
<reference evidence="2" key="1">
    <citation type="submission" date="2013-07" db="EMBL/GenBank/DDBJ databases">
        <title>The genome of Eucalyptus grandis.</title>
        <authorList>
            <person name="Schmutz J."/>
            <person name="Hayes R."/>
            <person name="Myburg A."/>
            <person name="Tuskan G."/>
            <person name="Grattapaglia D."/>
            <person name="Rokhsar D.S."/>
        </authorList>
    </citation>
    <scope>NUCLEOTIDE SEQUENCE</scope>
    <source>
        <tissue evidence="2">Leaf extractions</tissue>
    </source>
</reference>
<feature type="region of interest" description="Disordered" evidence="1">
    <location>
        <begin position="1"/>
        <end position="34"/>
    </location>
</feature>
<dbReference type="EMBL" id="KK198754">
    <property type="protein sequence ID" value="KCW87091.1"/>
    <property type="molecule type" value="Genomic_DNA"/>
</dbReference>
<dbReference type="AlphaFoldDB" id="A0A059D9K7"/>
<accession>A0A059D9K7</accession>